<proteinExistence type="predicted"/>
<evidence type="ECO:0000313" key="2">
    <source>
        <dbReference type="Proteomes" id="UP000828048"/>
    </source>
</evidence>
<reference evidence="1 2" key="1">
    <citation type="journal article" date="2021" name="Hortic Res">
        <title>High-quality reference genome and annotation aids understanding of berry development for evergreen blueberry (Vaccinium darrowii).</title>
        <authorList>
            <person name="Yu J."/>
            <person name="Hulse-Kemp A.M."/>
            <person name="Babiker E."/>
            <person name="Staton M."/>
        </authorList>
    </citation>
    <scope>NUCLEOTIDE SEQUENCE [LARGE SCALE GENOMIC DNA]</scope>
    <source>
        <strain evidence="2">cv. NJ 8807/NJ 8810</strain>
        <tissue evidence="1">Young leaf</tissue>
    </source>
</reference>
<gene>
    <name evidence="1" type="ORF">Vadar_033457</name>
</gene>
<dbReference type="Proteomes" id="UP000828048">
    <property type="component" value="Chromosome 2"/>
</dbReference>
<keyword evidence="2" id="KW-1185">Reference proteome</keyword>
<evidence type="ECO:0000313" key="1">
    <source>
        <dbReference type="EMBL" id="KAH7836179.1"/>
    </source>
</evidence>
<organism evidence="1 2">
    <name type="scientific">Vaccinium darrowii</name>
    <dbReference type="NCBI Taxonomy" id="229202"/>
    <lineage>
        <taxon>Eukaryota</taxon>
        <taxon>Viridiplantae</taxon>
        <taxon>Streptophyta</taxon>
        <taxon>Embryophyta</taxon>
        <taxon>Tracheophyta</taxon>
        <taxon>Spermatophyta</taxon>
        <taxon>Magnoliopsida</taxon>
        <taxon>eudicotyledons</taxon>
        <taxon>Gunneridae</taxon>
        <taxon>Pentapetalae</taxon>
        <taxon>asterids</taxon>
        <taxon>Ericales</taxon>
        <taxon>Ericaceae</taxon>
        <taxon>Vaccinioideae</taxon>
        <taxon>Vaccinieae</taxon>
        <taxon>Vaccinium</taxon>
    </lineage>
</organism>
<comment type="caution">
    <text evidence="1">The sequence shown here is derived from an EMBL/GenBank/DDBJ whole genome shotgun (WGS) entry which is preliminary data.</text>
</comment>
<dbReference type="EMBL" id="CM037152">
    <property type="protein sequence ID" value="KAH7836179.1"/>
    <property type="molecule type" value="Genomic_DNA"/>
</dbReference>
<sequence length="170" mass="19408">MVNIFLLLSRKYGLAADSVVDVLLIDADGSYWTRNPWGRRVLGHSRRRRGHLRDCLGVEDPIVESASNRDSAGLPEAKTIGRNSEMFKGLYLGPRSETISILNTAFLELGILEQDCEEMSWIESVVYFSGLGKGSTVFHLKDRYFRDKDYFKAKSDYVRTQYHSTSLNEF</sequence>
<accession>A0ACB7X673</accession>
<protein>
    <submittedName>
        <fullName evidence="1">Uncharacterized protein</fullName>
    </submittedName>
</protein>
<name>A0ACB7X673_9ERIC</name>